<dbReference type="PROSITE" id="PS50110">
    <property type="entry name" value="RESPONSE_REGULATORY"/>
    <property type="match status" value="1"/>
</dbReference>
<evidence type="ECO:0000256" key="2">
    <source>
        <dbReference type="ARBA" id="ARBA00022840"/>
    </source>
</evidence>
<dbReference type="GO" id="GO:0000160">
    <property type="term" value="P:phosphorelay signal transduction system"/>
    <property type="evidence" value="ECO:0007669"/>
    <property type="project" value="UniProtKB-KW"/>
</dbReference>
<dbReference type="PANTHER" id="PTHR32071">
    <property type="entry name" value="TRANSCRIPTIONAL REGULATORY PROTEIN"/>
    <property type="match status" value="1"/>
</dbReference>
<dbReference type="Gene3D" id="1.10.8.60">
    <property type="match status" value="1"/>
</dbReference>
<feature type="region of interest" description="Disordered" evidence="7">
    <location>
        <begin position="460"/>
        <end position="497"/>
    </location>
</feature>
<dbReference type="OrthoDB" id="9802388at2"/>
<evidence type="ECO:0000256" key="5">
    <source>
        <dbReference type="ARBA" id="ARBA00023125"/>
    </source>
</evidence>
<proteinExistence type="predicted"/>
<reference evidence="8 9" key="1">
    <citation type="submission" date="2017-01" db="EMBL/GenBank/DDBJ databases">
        <title>Genomic analysis of Xuhuaishuia manganoxidans DY6-4.</title>
        <authorList>
            <person name="Wang X."/>
        </authorList>
    </citation>
    <scope>NUCLEOTIDE SEQUENCE [LARGE SCALE GENOMIC DNA]</scope>
    <source>
        <strain evidence="8 9">DY6-4</strain>
    </source>
</reference>
<dbReference type="Gene3D" id="3.40.50.2300">
    <property type="match status" value="1"/>
</dbReference>
<dbReference type="SMART" id="SM00448">
    <property type="entry name" value="REC"/>
    <property type="match status" value="1"/>
</dbReference>
<dbReference type="Pfam" id="PF00072">
    <property type="entry name" value="Response_reg"/>
    <property type="match status" value="1"/>
</dbReference>
<evidence type="ECO:0000313" key="9">
    <source>
        <dbReference type="Proteomes" id="UP000187266"/>
    </source>
</evidence>
<dbReference type="SUPFAM" id="SSF52172">
    <property type="entry name" value="CheY-like"/>
    <property type="match status" value="1"/>
</dbReference>
<dbReference type="Proteomes" id="UP000187266">
    <property type="component" value="Chromosome"/>
</dbReference>
<dbReference type="InterPro" id="IPR027417">
    <property type="entry name" value="P-loop_NTPase"/>
</dbReference>
<dbReference type="GO" id="GO:0006355">
    <property type="term" value="P:regulation of DNA-templated transcription"/>
    <property type="evidence" value="ECO:0007669"/>
    <property type="project" value="InterPro"/>
</dbReference>
<name>A0A1U7DJW9_9RHOB</name>
<dbReference type="InterPro" id="IPR002078">
    <property type="entry name" value="Sigma_54_int"/>
</dbReference>
<keyword evidence="6" id="KW-0804">Transcription</keyword>
<accession>A0A2M9D4T0</accession>
<dbReference type="SUPFAM" id="SSF46689">
    <property type="entry name" value="Homeodomain-like"/>
    <property type="match status" value="1"/>
</dbReference>
<dbReference type="SUPFAM" id="SSF52540">
    <property type="entry name" value="P-loop containing nucleoside triphosphate hydrolases"/>
    <property type="match status" value="1"/>
</dbReference>
<feature type="region of interest" description="Disordered" evidence="7">
    <location>
        <begin position="1"/>
        <end position="23"/>
    </location>
</feature>
<dbReference type="PROSITE" id="PS50045">
    <property type="entry name" value="SIGMA54_INTERACT_4"/>
    <property type="match status" value="1"/>
</dbReference>
<evidence type="ECO:0000256" key="6">
    <source>
        <dbReference type="ARBA" id="ARBA00023163"/>
    </source>
</evidence>
<dbReference type="CDD" id="cd00009">
    <property type="entry name" value="AAA"/>
    <property type="match status" value="1"/>
</dbReference>
<dbReference type="GO" id="GO:0043565">
    <property type="term" value="F:sequence-specific DNA binding"/>
    <property type="evidence" value="ECO:0007669"/>
    <property type="project" value="InterPro"/>
</dbReference>
<dbReference type="InterPro" id="IPR009057">
    <property type="entry name" value="Homeodomain-like_sf"/>
</dbReference>
<gene>
    <name evidence="8" type="ORF">BV394_11495</name>
</gene>
<sequence>MTSDDTAADAAPGRHRGSEPPPPVVLVVEDTASLQMIYARILERAGWHVETADTAAAALKQFRRHAPLVVVLDLMLPDGSGMEVMRSFLAEAPDTRIVVITADGSIKLAVEAMRSGAHEFLVKPLDEVRLSTAVADAAAVGPAKEEGVDALQSPISLGGARSAAMRQLLEEARAVSRSKATVFLSGESGTGRRSIALSIHAMSPRAHLPFVEVNCASATALQLESELYGHGDADGSPARQGAALRADGGTLLLRDVGALDPEAQAILLRFLQTSTVIPPGKSRPVKVNLRLIATCSFNPMEIEKPNRLQDDLFYFLYVIPFRVPPLRERKEDIEAIAETLLEECCREEDCDMEGFAPDAMEVMKTCHWPGNIRQMKNVLRRVVLLNPGPLVTAAMLPPELKASSPDAGDVPDGGGYEGLVGRTLAEIERYVIEETIRQTNGSLPRAARILGVAPSTLYRKREAWQDGPTADTDGSGSMATPHDDEDGDGLGEDLARS</sequence>
<evidence type="ECO:0000256" key="4">
    <source>
        <dbReference type="ARBA" id="ARBA00023015"/>
    </source>
</evidence>
<dbReference type="Pfam" id="PF25601">
    <property type="entry name" value="AAA_lid_14"/>
    <property type="match status" value="1"/>
</dbReference>
<keyword evidence="2" id="KW-0067">ATP-binding</keyword>
<dbReference type="STRING" id="1267768.BV394_11495"/>
<keyword evidence="9" id="KW-1185">Reference proteome</keyword>
<dbReference type="GO" id="GO:0005524">
    <property type="term" value="F:ATP binding"/>
    <property type="evidence" value="ECO:0007669"/>
    <property type="project" value="UniProtKB-KW"/>
</dbReference>
<dbReference type="InterPro" id="IPR011006">
    <property type="entry name" value="CheY-like_superfamily"/>
</dbReference>
<dbReference type="InterPro" id="IPR058031">
    <property type="entry name" value="AAA_lid_NorR"/>
</dbReference>
<keyword evidence="4" id="KW-0805">Transcription regulation</keyword>
<dbReference type="Pfam" id="PF00158">
    <property type="entry name" value="Sigma54_activat"/>
    <property type="match status" value="1"/>
</dbReference>
<dbReference type="EMBL" id="CP019124">
    <property type="protein sequence ID" value="APX90271.1"/>
    <property type="molecule type" value="Genomic_DNA"/>
</dbReference>
<evidence type="ECO:0000256" key="1">
    <source>
        <dbReference type="ARBA" id="ARBA00022741"/>
    </source>
</evidence>
<protein>
    <submittedName>
        <fullName evidence="8">Uncharacterized protein</fullName>
    </submittedName>
</protein>
<accession>A0A1U7DJW9</accession>
<evidence type="ECO:0000313" key="8">
    <source>
        <dbReference type="EMBL" id="APX90271.1"/>
    </source>
</evidence>
<dbReference type="RefSeq" id="WP_076980289.1">
    <property type="nucleotide sequence ID" value="NZ_CP019124.1"/>
</dbReference>
<dbReference type="Pfam" id="PF02954">
    <property type="entry name" value="HTH_8"/>
    <property type="match status" value="1"/>
</dbReference>
<dbReference type="PANTHER" id="PTHR32071:SF117">
    <property type="entry name" value="PTS-DEPENDENT DIHYDROXYACETONE KINASE OPERON REGULATORY PROTEIN-RELATED"/>
    <property type="match status" value="1"/>
</dbReference>
<dbReference type="InterPro" id="IPR002197">
    <property type="entry name" value="HTH_Fis"/>
</dbReference>
<keyword evidence="5" id="KW-0238">DNA-binding</keyword>
<evidence type="ECO:0000256" key="3">
    <source>
        <dbReference type="ARBA" id="ARBA00023012"/>
    </source>
</evidence>
<keyword evidence="3" id="KW-0902">Two-component regulatory system</keyword>
<dbReference type="Gene3D" id="3.40.50.300">
    <property type="entry name" value="P-loop containing nucleotide triphosphate hydrolases"/>
    <property type="match status" value="1"/>
</dbReference>
<dbReference type="InterPro" id="IPR001789">
    <property type="entry name" value="Sig_transdc_resp-reg_receiver"/>
</dbReference>
<dbReference type="AlphaFoldDB" id="A0A1U7DJW9"/>
<dbReference type="Gene3D" id="1.10.10.60">
    <property type="entry name" value="Homeodomain-like"/>
    <property type="match status" value="1"/>
</dbReference>
<evidence type="ECO:0000256" key="7">
    <source>
        <dbReference type="SAM" id="MobiDB-lite"/>
    </source>
</evidence>
<keyword evidence="1" id="KW-0547">Nucleotide-binding</keyword>
<organism evidence="8 9">
    <name type="scientific">Brevirhabdus pacifica</name>
    <dbReference type="NCBI Taxonomy" id="1267768"/>
    <lineage>
        <taxon>Bacteria</taxon>
        <taxon>Pseudomonadati</taxon>
        <taxon>Pseudomonadota</taxon>
        <taxon>Alphaproteobacteria</taxon>
        <taxon>Rhodobacterales</taxon>
        <taxon>Paracoccaceae</taxon>
        <taxon>Brevirhabdus</taxon>
    </lineage>
</organism>